<gene>
    <name evidence="1" type="ORF">TIFTF001_030502</name>
</gene>
<name>A0AA88DT87_FICCA</name>
<dbReference type="Proteomes" id="UP001187192">
    <property type="component" value="Unassembled WGS sequence"/>
</dbReference>
<organism evidence="1 2">
    <name type="scientific">Ficus carica</name>
    <name type="common">Common fig</name>
    <dbReference type="NCBI Taxonomy" id="3494"/>
    <lineage>
        <taxon>Eukaryota</taxon>
        <taxon>Viridiplantae</taxon>
        <taxon>Streptophyta</taxon>
        <taxon>Embryophyta</taxon>
        <taxon>Tracheophyta</taxon>
        <taxon>Spermatophyta</taxon>
        <taxon>Magnoliopsida</taxon>
        <taxon>eudicotyledons</taxon>
        <taxon>Gunneridae</taxon>
        <taxon>Pentapetalae</taxon>
        <taxon>rosids</taxon>
        <taxon>fabids</taxon>
        <taxon>Rosales</taxon>
        <taxon>Moraceae</taxon>
        <taxon>Ficeae</taxon>
        <taxon>Ficus</taxon>
    </lineage>
</organism>
<sequence>MFVTAFAHFGLECNQFGQPQSTKYDVVDGNYPYSCFTQAIYITTYRIVERGYGKSGRKFGTTRVVGGERDWESLKTSVVGGPVGEWGKPREWWRMVSEFE</sequence>
<evidence type="ECO:0000313" key="2">
    <source>
        <dbReference type="Proteomes" id="UP001187192"/>
    </source>
</evidence>
<keyword evidence="2" id="KW-1185">Reference proteome</keyword>
<reference evidence="1" key="1">
    <citation type="submission" date="2023-07" db="EMBL/GenBank/DDBJ databases">
        <title>draft genome sequence of fig (Ficus carica).</title>
        <authorList>
            <person name="Takahashi T."/>
            <person name="Nishimura K."/>
        </authorList>
    </citation>
    <scope>NUCLEOTIDE SEQUENCE</scope>
</reference>
<accession>A0AA88DT87</accession>
<evidence type="ECO:0000313" key="1">
    <source>
        <dbReference type="EMBL" id="GMN61427.1"/>
    </source>
</evidence>
<dbReference type="AlphaFoldDB" id="A0AA88DT87"/>
<proteinExistence type="predicted"/>
<comment type="caution">
    <text evidence="1">The sequence shown here is derived from an EMBL/GenBank/DDBJ whole genome shotgun (WGS) entry which is preliminary data.</text>
</comment>
<dbReference type="EMBL" id="BTGU01000111">
    <property type="protein sequence ID" value="GMN61427.1"/>
    <property type="molecule type" value="Genomic_DNA"/>
</dbReference>
<protein>
    <submittedName>
        <fullName evidence="1">Uncharacterized protein</fullName>
    </submittedName>
</protein>